<dbReference type="InterPro" id="IPR001647">
    <property type="entry name" value="HTH_TetR"/>
</dbReference>
<dbReference type="Gene3D" id="1.10.357.10">
    <property type="entry name" value="Tetracycline Repressor, domain 2"/>
    <property type="match status" value="1"/>
</dbReference>
<dbReference type="EMBL" id="AP019307">
    <property type="protein sequence ID" value="BBH15729.1"/>
    <property type="molecule type" value="Genomic_DNA"/>
</dbReference>
<dbReference type="GO" id="GO:0003677">
    <property type="term" value="F:DNA binding"/>
    <property type="evidence" value="ECO:0007669"/>
    <property type="project" value="UniProtKB-KW"/>
</dbReference>
<accession>A0A3G9IYB5</accession>
<evidence type="ECO:0000256" key="1">
    <source>
        <dbReference type="ARBA" id="ARBA00023125"/>
    </source>
</evidence>
<dbReference type="RefSeq" id="WP_164512407.1">
    <property type="nucleotide sequence ID" value="NZ_AP019307.1"/>
</dbReference>
<proteinExistence type="predicted"/>
<dbReference type="InterPro" id="IPR009057">
    <property type="entry name" value="Homeodomain-like_sf"/>
</dbReference>
<dbReference type="AlphaFoldDB" id="A0A3G9IYB5"/>
<evidence type="ECO:0000313" key="4">
    <source>
        <dbReference type="Proteomes" id="UP000271573"/>
    </source>
</evidence>
<evidence type="ECO:0000259" key="2">
    <source>
        <dbReference type="Pfam" id="PF00440"/>
    </source>
</evidence>
<organism evidence="3 4">
    <name type="scientific">Nocardioides baekrokdamisoli</name>
    <dbReference type="NCBI Taxonomy" id="1804624"/>
    <lineage>
        <taxon>Bacteria</taxon>
        <taxon>Bacillati</taxon>
        <taxon>Actinomycetota</taxon>
        <taxon>Actinomycetes</taxon>
        <taxon>Propionibacteriales</taxon>
        <taxon>Nocardioidaceae</taxon>
        <taxon>Nocardioides</taxon>
    </lineage>
</organism>
<evidence type="ECO:0000313" key="3">
    <source>
        <dbReference type="EMBL" id="BBH15729.1"/>
    </source>
</evidence>
<dbReference type="SUPFAM" id="SSF46689">
    <property type="entry name" value="Homeodomain-like"/>
    <property type="match status" value="1"/>
</dbReference>
<keyword evidence="1" id="KW-0238">DNA-binding</keyword>
<protein>
    <recommendedName>
        <fullName evidence="2">HTH tetR-type domain-containing protein</fullName>
    </recommendedName>
</protein>
<gene>
    <name evidence="3" type="ORF">Back2_00160</name>
</gene>
<dbReference type="Proteomes" id="UP000271573">
    <property type="component" value="Chromosome"/>
</dbReference>
<reference evidence="3 4" key="1">
    <citation type="submission" date="2018-11" db="EMBL/GenBank/DDBJ databases">
        <title>Complete genome sequence of Nocardioides baekrokdamisoli strain KCTC 39748.</title>
        <authorList>
            <person name="Kang S.W."/>
            <person name="Lee K.C."/>
            <person name="Kim K.K."/>
            <person name="Kim J.S."/>
            <person name="Kim D.S."/>
            <person name="Ko S.H."/>
            <person name="Yang S.H."/>
            <person name="Shin Y.K."/>
            <person name="Lee J.S."/>
        </authorList>
    </citation>
    <scope>NUCLEOTIDE SEQUENCE [LARGE SCALE GENOMIC DNA]</scope>
    <source>
        <strain evidence="3 4">KCTC 39748</strain>
    </source>
</reference>
<dbReference type="KEGG" id="nbe:Back2_00160"/>
<keyword evidence="4" id="KW-1185">Reference proteome</keyword>
<name>A0A3G9IYB5_9ACTN</name>
<dbReference type="Pfam" id="PF00440">
    <property type="entry name" value="TetR_N"/>
    <property type="match status" value="1"/>
</dbReference>
<sequence>MVTQASPATKGSQPRLSAAVWEKRALELLVAEGPASVKIARLCADLGVTKGSFYWHFADIDALMTTVATTWCAETRELLVQLDVIQHVPPLDRLRAMALRLVDDTSWQTERALREWARLDPMVAKVLEETEAFIFETVQATLVDMGASAEAARLRAGLLVYAGIGFAHGGHALPKPEPADIDDLIAFVAIGLDLTAGENDQTQRPQP</sequence>
<feature type="domain" description="HTH tetR-type" evidence="2">
    <location>
        <begin position="24"/>
        <end position="64"/>
    </location>
</feature>